<evidence type="ECO:0000313" key="2">
    <source>
        <dbReference type="Proteomes" id="UP000029228"/>
    </source>
</evidence>
<name>A0A090S0S0_9VIBR</name>
<proteinExistence type="predicted"/>
<accession>A0A090S0S0</accession>
<keyword evidence="2" id="KW-1185">Reference proteome</keyword>
<organism evidence="1 2">
    <name type="scientific">Vibrio maritimus</name>
    <dbReference type="NCBI Taxonomy" id="990268"/>
    <lineage>
        <taxon>Bacteria</taxon>
        <taxon>Pseudomonadati</taxon>
        <taxon>Pseudomonadota</taxon>
        <taxon>Gammaproteobacteria</taxon>
        <taxon>Vibrionales</taxon>
        <taxon>Vibrionaceae</taxon>
        <taxon>Vibrio</taxon>
    </lineage>
</organism>
<dbReference type="EMBL" id="BBMR01000005">
    <property type="protein sequence ID" value="GAL20074.1"/>
    <property type="molecule type" value="Genomic_DNA"/>
</dbReference>
<dbReference type="Proteomes" id="UP000029228">
    <property type="component" value="Unassembled WGS sequence"/>
</dbReference>
<protein>
    <submittedName>
        <fullName evidence="1">Uncharacterized protein</fullName>
    </submittedName>
</protein>
<gene>
    <name evidence="1" type="ORF">JCM19235_4274</name>
</gene>
<comment type="caution">
    <text evidence="1">The sequence shown here is derived from an EMBL/GenBank/DDBJ whole genome shotgun (WGS) entry which is preliminary data.</text>
</comment>
<dbReference type="AlphaFoldDB" id="A0A090S0S0"/>
<sequence>MNQTGYFTKTKLKARSIAIRMSQLTTPICIDGLYQPI</sequence>
<reference evidence="1 2" key="1">
    <citation type="submission" date="2014-09" db="EMBL/GenBank/DDBJ databases">
        <title>Vibrio maritimus JCM 19235. (C45) whole genome shotgun sequence.</title>
        <authorList>
            <person name="Sawabe T."/>
            <person name="Meirelles P."/>
            <person name="Nakanishi M."/>
            <person name="Sayaka M."/>
            <person name="Hattori M."/>
            <person name="Ohkuma M."/>
        </authorList>
    </citation>
    <scope>NUCLEOTIDE SEQUENCE [LARGE SCALE GENOMIC DNA]</scope>
    <source>
        <strain evidence="2">JCM19235</strain>
    </source>
</reference>
<evidence type="ECO:0000313" key="1">
    <source>
        <dbReference type="EMBL" id="GAL20074.1"/>
    </source>
</evidence>